<reference evidence="1" key="1">
    <citation type="submission" date="2021-07" db="EMBL/GenBank/DDBJ databases">
        <title>Characterization of violacein-producing bacteria and related species.</title>
        <authorList>
            <person name="Wilson H.S."/>
            <person name="De Leon M.E."/>
        </authorList>
    </citation>
    <scope>NUCLEOTIDE SEQUENCE</scope>
    <source>
        <strain evidence="1">HSC-15S17</strain>
    </source>
</reference>
<name>A0AA41H9R7_9BURK</name>
<accession>A0AA41H9R7</accession>
<dbReference type="AlphaFoldDB" id="A0AA41H9R7"/>
<gene>
    <name evidence="1" type="ORF">KVP70_20445</name>
    <name evidence="2" type="ORF">L1274_001434</name>
</gene>
<dbReference type="Proteomes" id="UP001162889">
    <property type="component" value="Unassembled WGS sequence"/>
</dbReference>
<dbReference type="Proteomes" id="UP001155901">
    <property type="component" value="Unassembled WGS sequence"/>
</dbReference>
<keyword evidence="4" id="KW-1185">Reference proteome</keyword>
<evidence type="ECO:0000313" key="1">
    <source>
        <dbReference type="EMBL" id="MBV6323309.1"/>
    </source>
</evidence>
<organism evidence="1 3">
    <name type="scientific">Duganella violaceipulchra</name>
    <dbReference type="NCBI Taxonomy" id="2849652"/>
    <lineage>
        <taxon>Bacteria</taxon>
        <taxon>Pseudomonadati</taxon>
        <taxon>Pseudomonadota</taxon>
        <taxon>Betaproteobacteria</taxon>
        <taxon>Burkholderiales</taxon>
        <taxon>Oxalobacteraceae</taxon>
        <taxon>Telluria group</taxon>
        <taxon>Duganella</taxon>
    </lineage>
</organism>
<evidence type="ECO:0000313" key="4">
    <source>
        <dbReference type="Proteomes" id="UP001162889"/>
    </source>
</evidence>
<evidence type="ECO:0000313" key="3">
    <source>
        <dbReference type="Proteomes" id="UP001155901"/>
    </source>
</evidence>
<dbReference type="EMBL" id="JAHTGR010000011">
    <property type="protein sequence ID" value="MBV6323309.1"/>
    <property type="molecule type" value="Genomic_DNA"/>
</dbReference>
<dbReference type="EMBL" id="JALJZU010000002">
    <property type="protein sequence ID" value="MCP2007741.1"/>
    <property type="molecule type" value="Genomic_DNA"/>
</dbReference>
<reference evidence="2" key="2">
    <citation type="submission" date="2022-03" db="EMBL/GenBank/DDBJ databases">
        <title>Genome Encyclopedia of Bacteria and Archaea VI: Functional Genomics of Type Strains.</title>
        <authorList>
            <person name="Whitman W."/>
        </authorList>
    </citation>
    <scope>NUCLEOTIDE SEQUENCE</scope>
    <source>
        <strain evidence="2">HSC-15S17</strain>
    </source>
</reference>
<dbReference type="RefSeq" id="WP_217944015.1">
    <property type="nucleotide sequence ID" value="NZ_JAHTGR010000011.1"/>
</dbReference>
<protein>
    <submittedName>
        <fullName evidence="1">Uncharacterized protein</fullName>
    </submittedName>
</protein>
<sequence>MNIATFEELLIAAALQPQPQRLLLAFAVAEADPDAPARSTLVPVMCVDKQVGELDTFKNLAEEAQGMGQAWDVLLITTLSGSEGRLPDPQQTDAALNKMLGAIQQGQMERFLAFDRQGELMSYA</sequence>
<proteinExistence type="predicted"/>
<comment type="caution">
    <text evidence="1">The sequence shown here is derived from an EMBL/GenBank/DDBJ whole genome shotgun (WGS) entry which is preliminary data.</text>
</comment>
<evidence type="ECO:0000313" key="2">
    <source>
        <dbReference type="EMBL" id="MCP2007741.1"/>
    </source>
</evidence>